<protein>
    <submittedName>
        <fullName evidence="4">Uncharacterized protein</fullName>
    </submittedName>
</protein>
<evidence type="ECO:0000313" key="3">
    <source>
        <dbReference type="EMBL" id="KAF4693634.1"/>
    </source>
</evidence>
<dbReference type="EMBL" id="JABANM010006462">
    <property type="protein sequence ID" value="KAF4745889.1"/>
    <property type="molecule type" value="Genomic_DNA"/>
</dbReference>
<evidence type="ECO:0000313" key="4">
    <source>
        <dbReference type="EMBL" id="KAF4745889.1"/>
    </source>
</evidence>
<feature type="region of interest" description="Disordered" evidence="1">
    <location>
        <begin position="1"/>
        <end position="20"/>
    </location>
</feature>
<name>A0A7J6TKQ0_PEROL</name>
<organism evidence="4 7">
    <name type="scientific">Perkinsus olseni</name>
    <name type="common">Perkinsus atlanticus</name>
    <dbReference type="NCBI Taxonomy" id="32597"/>
    <lineage>
        <taxon>Eukaryota</taxon>
        <taxon>Sar</taxon>
        <taxon>Alveolata</taxon>
        <taxon>Perkinsozoa</taxon>
        <taxon>Perkinsea</taxon>
        <taxon>Perkinsida</taxon>
        <taxon>Perkinsidae</taxon>
        <taxon>Perkinsus</taxon>
    </lineage>
</organism>
<evidence type="ECO:0000313" key="5">
    <source>
        <dbReference type="Proteomes" id="UP000541610"/>
    </source>
</evidence>
<accession>A0A7J6TKQ0</accession>
<dbReference type="Proteomes" id="UP000574390">
    <property type="component" value="Unassembled WGS sequence"/>
</dbReference>
<evidence type="ECO:0000313" key="2">
    <source>
        <dbReference type="EMBL" id="KAF4680154.1"/>
    </source>
</evidence>
<dbReference type="EMBL" id="JABANP010000643">
    <property type="protein sequence ID" value="KAF4680154.1"/>
    <property type="molecule type" value="Genomic_DNA"/>
</dbReference>
<dbReference type="Proteomes" id="UP000553632">
    <property type="component" value="Unassembled WGS sequence"/>
</dbReference>
<comment type="caution">
    <text evidence="4">The sequence shown here is derived from an EMBL/GenBank/DDBJ whole genome shotgun (WGS) entry which is preliminary data.</text>
</comment>
<keyword evidence="6" id="KW-1185">Reference proteome</keyword>
<feature type="compositionally biased region" description="Basic and acidic residues" evidence="1">
    <location>
        <begin position="1"/>
        <end position="19"/>
    </location>
</feature>
<evidence type="ECO:0000256" key="1">
    <source>
        <dbReference type="SAM" id="MobiDB-lite"/>
    </source>
</evidence>
<gene>
    <name evidence="2" type="ORF">FOZ60_013998</name>
    <name evidence="4" type="ORF">FOZ62_027497</name>
    <name evidence="3" type="ORF">FOZ63_006544</name>
</gene>
<dbReference type="EMBL" id="JABANO010039351">
    <property type="protein sequence ID" value="KAF4693634.1"/>
    <property type="molecule type" value="Genomic_DNA"/>
</dbReference>
<evidence type="ECO:0000313" key="6">
    <source>
        <dbReference type="Proteomes" id="UP000553632"/>
    </source>
</evidence>
<sequence>MKIGPDSRDVQPRRPRNELRGAPMLSRKAVFSYFFSTPVLLMETSIVTGASERGRKKTEVSISGIGVERVLFSYQSQFYALRGFSGSQADACELW</sequence>
<reference evidence="5 6" key="1">
    <citation type="submission" date="2020-04" db="EMBL/GenBank/DDBJ databases">
        <title>Perkinsus olseni comparative genomics.</title>
        <authorList>
            <person name="Bogema D.R."/>
        </authorList>
    </citation>
    <scope>NUCLEOTIDE SEQUENCE [LARGE SCALE GENOMIC DNA]</scope>
    <source>
        <strain evidence="2">00978-12</strain>
        <strain evidence="4">ATCC PRA-205</strain>
        <strain evidence="3 6">ATCC PRA-207</strain>
    </source>
</reference>
<proteinExistence type="predicted"/>
<dbReference type="Proteomes" id="UP000541610">
    <property type="component" value="Unassembled WGS sequence"/>
</dbReference>
<evidence type="ECO:0000313" key="7">
    <source>
        <dbReference type="Proteomes" id="UP000574390"/>
    </source>
</evidence>
<dbReference type="AlphaFoldDB" id="A0A7J6TKQ0"/>